<comment type="caution">
    <text evidence="2">The sequence shown here is derived from an EMBL/GenBank/DDBJ whole genome shotgun (WGS) entry which is preliminary data.</text>
</comment>
<dbReference type="InParanoid" id="Q54S72"/>
<organism evidence="2 3">
    <name type="scientific">Dictyostelium discoideum</name>
    <name type="common">Social amoeba</name>
    <dbReference type="NCBI Taxonomy" id="44689"/>
    <lineage>
        <taxon>Eukaryota</taxon>
        <taxon>Amoebozoa</taxon>
        <taxon>Evosea</taxon>
        <taxon>Eumycetozoa</taxon>
        <taxon>Dictyostelia</taxon>
        <taxon>Dictyosteliales</taxon>
        <taxon>Dictyosteliaceae</taxon>
        <taxon>Dictyostelium</taxon>
    </lineage>
</organism>
<keyword evidence="1" id="KW-0812">Transmembrane</keyword>
<dbReference type="GeneID" id="8623705"/>
<gene>
    <name evidence="2" type="ORF">DDB_G0282637</name>
</gene>
<dbReference type="RefSeq" id="XP_640167.1">
    <property type="nucleotide sequence ID" value="XM_635075.1"/>
</dbReference>
<sequence length="94" mass="11303">MEDCNNNNYEENENGAQFKLYNKDKEINNPQTKFDQNDLDYKLDYEFSLGFLIISQNSHARRMSATSIVIGSSYFIFFFLFWVVLTVPKEYYYY</sequence>
<dbReference type="KEGG" id="ddi:DDB_G0282637"/>
<reference evidence="2 3" key="1">
    <citation type="journal article" date="2005" name="Nature">
        <title>The genome of the social amoeba Dictyostelium discoideum.</title>
        <authorList>
            <consortium name="The Dictyostelium discoideum Sequencing Consortium"/>
            <person name="Eichinger L."/>
            <person name="Pachebat J.A."/>
            <person name="Glockner G."/>
            <person name="Rajandream M.A."/>
            <person name="Sucgang R."/>
            <person name="Berriman M."/>
            <person name="Song J."/>
            <person name="Olsen R."/>
            <person name="Szafranski K."/>
            <person name="Xu Q."/>
            <person name="Tunggal B."/>
            <person name="Kummerfeld S."/>
            <person name="Madera M."/>
            <person name="Konfortov B.A."/>
            <person name="Rivero F."/>
            <person name="Bankier A.T."/>
            <person name="Lehmann R."/>
            <person name="Hamlin N."/>
            <person name="Davies R."/>
            <person name="Gaudet P."/>
            <person name="Fey P."/>
            <person name="Pilcher K."/>
            <person name="Chen G."/>
            <person name="Saunders D."/>
            <person name="Sodergren E."/>
            <person name="Davis P."/>
            <person name="Kerhornou A."/>
            <person name="Nie X."/>
            <person name="Hall N."/>
            <person name="Anjard C."/>
            <person name="Hemphill L."/>
            <person name="Bason N."/>
            <person name="Farbrother P."/>
            <person name="Desany B."/>
            <person name="Just E."/>
            <person name="Morio T."/>
            <person name="Rost R."/>
            <person name="Churcher C."/>
            <person name="Cooper J."/>
            <person name="Haydock S."/>
            <person name="van Driessche N."/>
            <person name="Cronin A."/>
            <person name="Goodhead I."/>
            <person name="Muzny D."/>
            <person name="Mourier T."/>
            <person name="Pain A."/>
            <person name="Lu M."/>
            <person name="Harper D."/>
            <person name="Lindsay R."/>
            <person name="Hauser H."/>
            <person name="James K."/>
            <person name="Quiles M."/>
            <person name="Madan Babu M."/>
            <person name="Saito T."/>
            <person name="Buchrieser C."/>
            <person name="Wardroper A."/>
            <person name="Felder M."/>
            <person name="Thangavelu M."/>
            <person name="Johnson D."/>
            <person name="Knights A."/>
            <person name="Loulseged H."/>
            <person name="Mungall K."/>
            <person name="Oliver K."/>
            <person name="Price C."/>
            <person name="Quail M.A."/>
            <person name="Urushihara H."/>
            <person name="Hernandez J."/>
            <person name="Rabbinowitsch E."/>
            <person name="Steffen D."/>
            <person name="Sanders M."/>
            <person name="Ma J."/>
            <person name="Kohara Y."/>
            <person name="Sharp S."/>
            <person name="Simmonds M."/>
            <person name="Spiegler S."/>
            <person name="Tivey A."/>
            <person name="Sugano S."/>
            <person name="White B."/>
            <person name="Walker D."/>
            <person name="Woodward J."/>
            <person name="Winckler T."/>
            <person name="Tanaka Y."/>
            <person name="Shaulsky G."/>
            <person name="Schleicher M."/>
            <person name="Weinstock G."/>
            <person name="Rosenthal A."/>
            <person name="Cox E.C."/>
            <person name="Chisholm R.L."/>
            <person name="Gibbs R."/>
            <person name="Loomis W.F."/>
            <person name="Platzer M."/>
            <person name="Kay R.R."/>
            <person name="Williams J."/>
            <person name="Dear P.H."/>
            <person name="Noegel A.A."/>
            <person name="Barrell B."/>
            <person name="Kuspa A."/>
        </authorList>
    </citation>
    <scope>NUCLEOTIDE SEQUENCE [LARGE SCALE GENOMIC DNA]</scope>
    <source>
        <strain evidence="2 3">AX4</strain>
    </source>
</reference>
<dbReference type="HOGENOM" id="CLU_2390618_0_0_1"/>
<dbReference type="dictyBase" id="DDB_G0282637"/>
<keyword evidence="1" id="KW-1133">Transmembrane helix</keyword>
<evidence type="ECO:0000256" key="1">
    <source>
        <dbReference type="SAM" id="Phobius"/>
    </source>
</evidence>
<dbReference type="VEuPathDB" id="AmoebaDB:DDB_G0282637"/>
<feature type="transmembrane region" description="Helical" evidence="1">
    <location>
        <begin position="65"/>
        <end position="85"/>
    </location>
</feature>
<accession>Q54S72</accession>
<dbReference type="AlphaFoldDB" id="Q54S72"/>
<evidence type="ECO:0008006" key="4">
    <source>
        <dbReference type="Google" id="ProtNLM"/>
    </source>
</evidence>
<name>Q54S72_DICDI</name>
<keyword evidence="1" id="KW-0472">Membrane</keyword>
<evidence type="ECO:0000313" key="2">
    <source>
        <dbReference type="EMBL" id="EAL66178.1"/>
    </source>
</evidence>
<evidence type="ECO:0000313" key="3">
    <source>
        <dbReference type="Proteomes" id="UP000002195"/>
    </source>
</evidence>
<keyword evidence="3" id="KW-1185">Reference proteome</keyword>
<dbReference type="Proteomes" id="UP000002195">
    <property type="component" value="Unassembled WGS sequence"/>
</dbReference>
<proteinExistence type="predicted"/>
<dbReference type="EMBL" id="AAFI02000047">
    <property type="protein sequence ID" value="EAL66178.1"/>
    <property type="molecule type" value="Genomic_DNA"/>
</dbReference>
<protein>
    <recommendedName>
        <fullName evidence="4">Transmembrane protein</fullName>
    </recommendedName>
</protein>
<dbReference type="PaxDb" id="44689-DDB0204881"/>